<dbReference type="OrthoDB" id="10593747at2759"/>
<name>A0A1G4BC47_9PEZI</name>
<accession>A0A1G4BC47</accession>
<proteinExistence type="predicted"/>
<dbReference type="GeneID" id="34558930"/>
<dbReference type="EMBL" id="MJBS01000041">
    <property type="protein sequence ID" value="OHE98882.1"/>
    <property type="molecule type" value="Genomic_DNA"/>
</dbReference>
<protein>
    <submittedName>
        <fullName evidence="1">Uncharacterized protein</fullName>
    </submittedName>
</protein>
<dbReference type="RefSeq" id="XP_022476031.1">
    <property type="nucleotide sequence ID" value="XM_022617420.1"/>
</dbReference>
<evidence type="ECO:0000313" key="2">
    <source>
        <dbReference type="Proteomes" id="UP000176998"/>
    </source>
</evidence>
<dbReference type="Proteomes" id="UP000176998">
    <property type="component" value="Unassembled WGS sequence"/>
</dbReference>
<evidence type="ECO:0000313" key="1">
    <source>
        <dbReference type="EMBL" id="OHE98882.1"/>
    </source>
</evidence>
<organism evidence="1 2">
    <name type="scientific">Colletotrichum orchidophilum</name>
    <dbReference type="NCBI Taxonomy" id="1209926"/>
    <lineage>
        <taxon>Eukaryota</taxon>
        <taxon>Fungi</taxon>
        <taxon>Dikarya</taxon>
        <taxon>Ascomycota</taxon>
        <taxon>Pezizomycotina</taxon>
        <taxon>Sordariomycetes</taxon>
        <taxon>Hypocreomycetidae</taxon>
        <taxon>Glomerellales</taxon>
        <taxon>Glomerellaceae</taxon>
        <taxon>Colletotrichum</taxon>
    </lineage>
</organism>
<reference evidence="1" key="1">
    <citation type="submission" date="2016-09" db="EMBL/GenBank/DDBJ databases">
        <authorList>
            <person name="Capua I."/>
            <person name="De Benedictis P."/>
            <person name="Joannis T."/>
            <person name="Lombin L.H."/>
            <person name="Cattoli G."/>
        </authorList>
    </citation>
    <scope>NUCLEOTIDE SEQUENCE [LARGE SCALE GENOMIC DNA]</scope>
    <source>
        <strain evidence="1">IMI 309357</strain>
    </source>
</reference>
<dbReference type="AlphaFoldDB" id="A0A1G4BC47"/>
<sequence>MGWDPYLISPMFPYLTPPFPNPPLAAWWGSMSQSELIEHGGNTTPHRAMSSSVTSRPGRLHGALVTSYEAQWHESIPVLVMRSGPSWHIFGGAFDVEKAMNYDKTFEGGGLSRLATAYIGTKKASCDITLKSVFILVATVGSLILTQSQARASDPVSSFLDGPTRSDQRSPARYKINGFFVRRRRHPVASRYNKEATLPPRLQLTSLFSGLVISS</sequence>
<gene>
    <name evidence="1" type="ORF">CORC01_05778</name>
</gene>
<comment type="caution">
    <text evidence="1">The sequence shown here is derived from an EMBL/GenBank/DDBJ whole genome shotgun (WGS) entry which is preliminary data.</text>
</comment>
<keyword evidence="2" id="KW-1185">Reference proteome</keyword>